<dbReference type="Pfam" id="PF03837">
    <property type="entry name" value="RecT"/>
    <property type="match status" value="1"/>
</dbReference>
<feature type="region of interest" description="Disordered" evidence="1">
    <location>
        <begin position="254"/>
        <end position="281"/>
    </location>
</feature>
<protein>
    <recommendedName>
        <fullName evidence="4">Phage recombination protein Bet</fullName>
    </recommendedName>
</protein>
<keyword evidence="3" id="KW-1185">Reference proteome</keyword>
<evidence type="ECO:0008006" key="4">
    <source>
        <dbReference type="Google" id="ProtNLM"/>
    </source>
</evidence>
<dbReference type="InterPro" id="IPR018330">
    <property type="entry name" value="RecT_fam"/>
</dbReference>
<sequence length="281" mass="30393">MSKEIALPKSVNPQTWDQDTAAMMEFAGLTWITGSGDNAQRHFAPAGITAAFLEAVRRTGLDPTARQIYAMQMGGKWTVITGIDGFRVVAHRTGEYDGQDPIEYLNTEGNWSSIPPAKKDLVAARARVYRKDLGRPQEFTVTLAEFAGKGPNWDGRPAHMLGIRAESHAFRKAFPHELSGVYTPEDAEAENLGELSPEPAAAPSEDWPALIKAAEHDRDELAAIGNRAHAAGELDEGMRLHIMRLIGAIDRAAAEAPAEPGAAPEPENVEVIEDADVPPAE</sequence>
<name>A0A3L6ZX10_9MICO</name>
<evidence type="ECO:0000313" key="3">
    <source>
        <dbReference type="Proteomes" id="UP000272503"/>
    </source>
</evidence>
<dbReference type="Proteomes" id="UP000272503">
    <property type="component" value="Unassembled WGS sequence"/>
</dbReference>
<dbReference type="RefSeq" id="WP_121649828.1">
    <property type="nucleotide sequence ID" value="NZ_RCUX01000018.1"/>
</dbReference>
<reference evidence="2 3" key="1">
    <citation type="submission" date="2018-10" db="EMBL/GenBank/DDBJ databases">
        <authorList>
            <person name="Li J."/>
        </authorList>
    </citation>
    <scope>NUCLEOTIDE SEQUENCE [LARGE SCALE GENOMIC DNA]</scope>
    <source>
        <strain evidence="2 3">IF 016277</strain>
    </source>
</reference>
<evidence type="ECO:0000256" key="1">
    <source>
        <dbReference type="SAM" id="MobiDB-lite"/>
    </source>
</evidence>
<evidence type="ECO:0000313" key="2">
    <source>
        <dbReference type="EMBL" id="RLP72304.1"/>
    </source>
</evidence>
<dbReference type="OrthoDB" id="3191611at2"/>
<proteinExistence type="predicted"/>
<accession>A0A3L6ZX10</accession>
<gene>
    <name evidence="2" type="ORF">D9V32_15535</name>
</gene>
<dbReference type="GO" id="GO:0003677">
    <property type="term" value="F:DNA binding"/>
    <property type="evidence" value="ECO:0007669"/>
    <property type="project" value="InterPro"/>
</dbReference>
<dbReference type="GO" id="GO:0006259">
    <property type="term" value="P:DNA metabolic process"/>
    <property type="evidence" value="ECO:0007669"/>
    <property type="project" value="InterPro"/>
</dbReference>
<feature type="compositionally biased region" description="Low complexity" evidence="1">
    <location>
        <begin position="254"/>
        <end position="266"/>
    </location>
</feature>
<dbReference type="AlphaFoldDB" id="A0A3L6ZX10"/>
<dbReference type="EMBL" id="RCUX01000018">
    <property type="protein sequence ID" value="RLP72304.1"/>
    <property type="molecule type" value="Genomic_DNA"/>
</dbReference>
<feature type="compositionally biased region" description="Acidic residues" evidence="1">
    <location>
        <begin position="267"/>
        <end position="281"/>
    </location>
</feature>
<comment type="caution">
    <text evidence="2">The sequence shown here is derived from an EMBL/GenBank/DDBJ whole genome shotgun (WGS) entry which is preliminary data.</text>
</comment>
<organism evidence="2 3">
    <name type="scientific">Mycetocola tolaasinivorans</name>
    <dbReference type="NCBI Taxonomy" id="76635"/>
    <lineage>
        <taxon>Bacteria</taxon>
        <taxon>Bacillati</taxon>
        <taxon>Actinomycetota</taxon>
        <taxon>Actinomycetes</taxon>
        <taxon>Micrococcales</taxon>
        <taxon>Microbacteriaceae</taxon>
        <taxon>Mycetocola</taxon>
    </lineage>
</organism>